<gene>
    <name evidence="2" type="ORF">ELLFYP34_01921</name>
</gene>
<dbReference type="Gene3D" id="3.90.1570.10">
    <property type="entry name" value="tt1808, chain A"/>
    <property type="match status" value="1"/>
</dbReference>
<dbReference type="InterPro" id="IPR012296">
    <property type="entry name" value="Nuclease_put_TT1808"/>
</dbReference>
<evidence type="ECO:0000313" key="2">
    <source>
        <dbReference type="EMBL" id="VYT78801.1"/>
    </source>
</evidence>
<dbReference type="SUPFAM" id="SSF52980">
    <property type="entry name" value="Restriction endonuclease-like"/>
    <property type="match status" value="1"/>
</dbReference>
<proteinExistence type="predicted"/>
<sequence>MPLLKEKETFKKMTLEEFDALPVDERNTYELVDHMVMMSPRPSLPHQRAQFKLLSTLDAFLSGHKCQAYGEIEVKMRDDIFIPDISVVCDPDQFNKNRYDGAPAIVVEILSPGTARIDLFTKLNKYQMAGVKEYWIVSLKGKLITVHNFEKETVTEYTLEDVLSSEVFDGLKIPLKKIFE</sequence>
<name>A0A6N2ZHS5_EUBLI</name>
<dbReference type="AlphaFoldDB" id="A0A6N2ZHS5"/>
<dbReference type="PANTHER" id="PTHR34107">
    <property type="entry name" value="SLL0198 PROTEIN-RELATED"/>
    <property type="match status" value="1"/>
</dbReference>
<reference evidence="2" key="1">
    <citation type="submission" date="2019-11" db="EMBL/GenBank/DDBJ databases">
        <authorList>
            <person name="Feng L."/>
        </authorList>
    </citation>
    <scope>NUCLEOTIDE SEQUENCE</scope>
    <source>
        <strain evidence="2">ElimosumLFYP34</strain>
    </source>
</reference>
<dbReference type="PANTHER" id="PTHR34107:SF4">
    <property type="entry name" value="SLL1222 PROTEIN"/>
    <property type="match status" value="1"/>
</dbReference>
<dbReference type="InterPro" id="IPR011335">
    <property type="entry name" value="Restrct_endonuc-II-like"/>
</dbReference>
<protein>
    <recommendedName>
        <fullName evidence="1">Putative restriction endonuclease domain-containing protein</fullName>
    </recommendedName>
</protein>
<dbReference type="EMBL" id="CACRTR010000003">
    <property type="protein sequence ID" value="VYT78801.1"/>
    <property type="molecule type" value="Genomic_DNA"/>
</dbReference>
<dbReference type="CDD" id="cd06260">
    <property type="entry name" value="DUF820-like"/>
    <property type="match status" value="1"/>
</dbReference>
<accession>A0A6N2ZHS5</accession>
<evidence type="ECO:0000259" key="1">
    <source>
        <dbReference type="Pfam" id="PF05685"/>
    </source>
</evidence>
<dbReference type="Pfam" id="PF05685">
    <property type="entry name" value="Uma2"/>
    <property type="match status" value="1"/>
</dbReference>
<dbReference type="InterPro" id="IPR008538">
    <property type="entry name" value="Uma2"/>
</dbReference>
<organism evidence="2">
    <name type="scientific">Eubacterium limosum</name>
    <dbReference type="NCBI Taxonomy" id="1736"/>
    <lineage>
        <taxon>Bacteria</taxon>
        <taxon>Bacillati</taxon>
        <taxon>Bacillota</taxon>
        <taxon>Clostridia</taxon>
        <taxon>Eubacteriales</taxon>
        <taxon>Eubacteriaceae</taxon>
        <taxon>Eubacterium</taxon>
    </lineage>
</organism>
<feature type="domain" description="Putative restriction endonuclease" evidence="1">
    <location>
        <begin position="15"/>
        <end position="175"/>
    </location>
</feature>